<dbReference type="EMBL" id="JAMOIL010000015">
    <property type="protein sequence ID" value="MCM0621179.1"/>
    <property type="molecule type" value="Genomic_DNA"/>
</dbReference>
<accession>A0A9X2DAQ6</accession>
<protein>
    <submittedName>
        <fullName evidence="4">Helix-turn-helix domain-containing protein</fullName>
    </submittedName>
</protein>
<gene>
    <name evidence="4" type="ORF">M8330_12855</name>
</gene>
<dbReference type="InterPro" id="IPR025736">
    <property type="entry name" value="PucR_C-HTH_dom"/>
</dbReference>
<evidence type="ECO:0000259" key="2">
    <source>
        <dbReference type="Pfam" id="PF13556"/>
    </source>
</evidence>
<dbReference type="InterPro" id="IPR051448">
    <property type="entry name" value="CdaR-like_regulators"/>
</dbReference>
<keyword evidence="5" id="KW-1185">Reference proteome</keyword>
<organism evidence="4 5">
    <name type="scientific">Nocardioides bruguierae</name>
    <dbReference type="NCBI Taxonomy" id="2945102"/>
    <lineage>
        <taxon>Bacteria</taxon>
        <taxon>Bacillati</taxon>
        <taxon>Actinomycetota</taxon>
        <taxon>Actinomycetes</taxon>
        <taxon>Propionibacteriales</taxon>
        <taxon>Nocardioidaceae</taxon>
        <taxon>Nocardioides</taxon>
    </lineage>
</organism>
<dbReference type="PANTHER" id="PTHR33744:SF17">
    <property type="entry name" value="CONSERVED PROTEIN"/>
    <property type="match status" value="1"/>
</dbReference>
<dbReference type="InterPro" id="IPR041522">
    <property type="entry name" value="CdaR_GGDEF"/>
</dbReference>
<evidence type="ECO:0000259" key="3">
    <source>
        <dbReference type="Pfam" id="PF17853"/>
    </source>
</evidence>
<evidence type="ECO:0000256" key="1">
    <source>
        <dbReference type="ARBA" id="ARBA00006754"/>
    </source>
</evidence>
<dbReference type="InterPro" id="IPR042070">
    <property type="entry name" value="PucR_C-HTH_sf"/>
</dbReference>
<dbReference type="RefSeq" id="WP_250827657.1">
    <property type="nucleotide sequence ID" value="NZ_JAMOIL010000015.1"/>
</dbReference>
<comment type="caution">
    <text evidence="4">The sequence shown here is derived from an EMBL/GenBank/DDBJ whole genome shotgun (WGS) entry which is preliminary data.</text>
</comment>
<feature type="domain" description="PucR C-terminal helix-turn-helix" evidence="2">
    <location>
        <begin position="317"/>
        <end position="374"/>
    </location>
</feature>
<dbReference type="AlphaFoldDB" id="A0A9X2DAQ6"/>
<dbReference type="Pfam" id="PF17853">
    <property type="entry name" value="GGDEF_2"/>
    <property type="match status" value="1"/>
</dbReference>
<dbReference type="Gene3D" id="1.10.10.2840">
    <property type="entry name" value="PucR C-terminal helix-turn-helix domain"/>
    <property type="match status" value="1"/>
</dbReference>
<sequence>MSAVDDLVEELSHLLGGPCTLEDESFGLLAYSGQAETDDVRQASILTRRSTAEVRAWFLAQGVAEAEAPLRTPGDTERRMTPRVCVPVRYLGRLHGWFWLLDPHERLLPEPGSETAAEVARIAETAGALLSHTGRRQARRTAAFRDLLHGDAREARPAAAALLAGSGLRTDEPLVCLLLAPEPTWAARIDGLPSRPGTVWVEDDGGLVVAVARPSVVRAQEAPLEQLRALGVSGPWLPADGTVQVGVGRVVPRAEDLRASHDGARTALRVARGSGRVERADDLGVLGLLGVARDADLAAVVLEGRLGEFLAADEPDLVRTARTYLDLAGSAARTADVLGIHRQTLYHRLAQVERRTGLDLKDGQARLRLHLALTLGSRLQP</sequence>
<proteinExistence type="inferred from homology"/>
<reference evidence="4" key="1">
    <citation type="submission" date="2022-05" db="EMBL/GenBank/DDBJ databases">
        <authorList>
            <person name="Tuo L."/>
        </authorList>
    </citation>
    <scope>NUCLEOTIDE SEQUENCE</scope>
    <source>
        <strain evidence="4">BSK12Z-4</strain>
    </source>
</reference>
<name>A0A9X2DAQ6_9ACTN</name>
<evidence type="ECO:0000313" key="5">
    <source>
        <dbReference type="Proteomes" id="UP001139485"/>
    </source>
</evidence>
<dbReference type="Proteomes" id="UP001139485">
    <property type="component" value="Unassembled WGS sequence"/>
</dbReference>
<evidence type="ECO:0000313" key="4">
    <source>
        <dbReference type="EMBL" id="MCM0621179.1"/>
    </source>
</evidence>
<comment type="similarity">
    <text evidence="1">Belongs to the CdaR family.</text>
</comment>
<feature type="domain" description="CdaR GGDEF-like" evidence="3">
    <location>
        <begin position="156"/>
        <end position="270"/>
    </location>
</feature>
<dbReference type="Pfam" id="PF13556">
    <property type="entry name" value="HTH_30"/>
    <property type="match status" value="1"/>
</dbReference>
<dbReference type="PANTHER" id="PTHR33744">
    <property type="entry name" value="CARBOHYDRATE DIACID REGULATOR"/>
    <property type="match status" value="1"/>
</dbReference>